<evidence type="ECO:0000256" key="1">
    <source>
        <dbReference type="SAM" id="MobiDB-lite"/>
    </source>
</evidence>
<dbReference type="Proteomes" id="UP000440367">
    <property type="component" value="Unassembled WGS sequence"/>
</dbReference>
<comment type="caution">
    <text evidence="2">The sequence shown here is derived from an EMBL/GenBank/DDBJ whole genome shotgun (WGS) entry which is preliminary data.</text>
</comment>
<proteinExistence type="predicted"/>
<gene>
    <name evidence="2" type="ORF">PF002_g6508</name>
</gene>
<protein>
    <submittedName>
        <fullName evidence="2">Uncharacterized protein</fullName>
    </submittedName>
</protein>
<evidence type="ECO:0000313" key="3">
    <source>
        <dbReference type="Proteomes" id="UP000440367"/>
    </source>
</evidence>
<reference evidence="2 3" key="1">
    <citation type="submission" date="2018-08" db="EMBL/GenBank/DDBJ databases">
        <title>Genomic investigation of the strawberry pathogen Phytophthora fragariae indicates pathogenicity is determined by transcriptional variation in three key races.</title>
        <authorList>
            <person name="Adams T.M."/>
            <person name="Armitage A.D."/>
            <person name="Sobczyk M.K."/>
            <person name="Bates H.J."/>
            <person name="Dunwell J.M."/>
            <person name="Nellist C.F."/>
            <person name="Harrison R.J."/>
        </authorList>
    </citation>
    <scope>NUCLEOTIDE SEQUENCE [LARGE SCALE GENOMIC DNA]</scope>
    <source>
        <strain evidence="2 3">BC-1</strain>
    </source>
</reference>
<accession>A0A6A3ZXX5</accession>
<sequence length="176" mass="19390">MTQMLQRQSSAESAGSSAVSSGSSADSGGSSVGSCAPSVDSSRPSSDSGLPSLDAGRSSAATGRLVVVVPPRHLSDSDAPNTKRQKSTADIDLEAMIAQQIEVDREKLEESMLNRIAKEMELQLQREPLEQEKQYRKEPLQLLQQEQKLRDVESKPRDRQFERLLQHLIENKTNKD</sequence>
<name>A0A6A3ZXX5_9STRA</name>
<feature type="region of interest" description="Disordered" evidence="1">
    <location>
        <begin position="1"/>
        <end position="90"/>
    </location>
</feature>
<evidence type="ECO:0000313" key="2">
    <source>
        <dbReference type="EMBL" id="KAE9246924.1"/>
    </source>
</evidence>
<organism evidence="2 3">
    <name type="scientific">Phytophthora fragariae</name>
    <dbReference type="NCBI Taxonomy" id="53985"/>
    <lineage>
        <taxon>Eukaryota</taxon>
        <taxon>Sar</taxon>
        <taxon>Stramenopiles</taxon>
        <taxon>Oomycota</taxon>
        <taxon>Peronosporomycetes</taxon>
        <taxon>Peronosporales</taxon>
        <taxon>Peronosporaceae</taxon>
        <taxon>Phytophthora</taxon>
    </lineage>
</organism>
<feature type="compositionally biased region" description="Low complexity" evidence="1">
    <location>
        <begin position="9"/>
        <end position="54"/>
    </location>
</feature>
<dbReference type="EMBL" id="QXGD01000228">
    <property type="protein sequence ID" value="KAE9246924.1"/>
    <property type="molecule type" value="Genomic_DNA"/>
</dbReference>
<dbReference type="AlphaFoldDB" id="A0A6A3ZXX5"/>